<reference evidence="4" key="1">
    <citation type="journal article" date="2016" name="Insect Biochem. Mol. Biol.">
        <title>Multifaceted biological insights from a draft genome sequence of the tobacco hornworm moth, Manduca sexta.</title>
        <authorList>
            <person name="Kanost M.R."/>
            <person name="Arrese E.L."/>
            <person name="Cao X."/>
            <person name="Chen Y.R."/>
            <person name="Chellapilla S."/>
            <person name="Goldsmith M.R."/>
            <person name="Grosse-Wilde E."/>
            <person name="Heckel D.G."/>
            <person name="Herndon N."/>
            <person name="Jiang H."/>
            <person name="Papanicolaou A."/>
            <person name="Qu J."/>
            <person name="Soulages J.L."/>
            <person name="Vogel H."/>
            <person name="Walters J."/>
            <person name="Waterhouse R.M."/>
            <person name="Ahn S.J."/>
            <person name="Almeida F.C."/>
            <person name="An C."/>
            <person name="Aqrawi P."/>
            <person name="Bretschneider A."/>
            <person name="Bryant W.B."/>
            <person name="Bucks S."/>
            <person name="Chao H."/>
            <person name="Chevignon G."/>
            <person name="Christen J.M."/>
            <person name="Clarke D.F."/>
            <person name="Dittmer N.T."/>
            <person name="Ferguson L.C.F."/>
            <person name="Garavelou S."/>
            <person name="Gordon K.H.J."/>
            <person name="Gunaratna R.T."/>
            <person name="Han Y."/>
            <person name="Hauser F."/>
            <person name="He Y."/>
            <person name="Heidel-Fischer H."/>
            <person name="Hirsh A."/>
            <person name="Hu Y."/>
            <person name="Jiang H."/>
            <person name="Kalra D."/>
            <person name="Klinner C."/>
            <person name="Konig C."/>
            <person name="Kovar C."/>
            <person name="Kroll A.R."/>
            <person name="Kuwar S.S."/>
            <person name="Lee S.L."/>
            <person name="Lehman R."/>
            <person name="Li K."/>
            <person name="Li Z."/>
            <person name="Liang H."/>
            <person name="Lovelace S."/>
            <person name="Lu Z."/>
            <person name="Mansfield J.H."/>
            <person name="McCulloch K.J."/>
            <person name="Mathew T."/>
            <person name="Morton B."/>
            <person name="Muzny D.M."/>
            <person name="Neunemann D."/>
            <person name="Ongeri F."/>
            <person name="Pauchet Y."/>
            <person name="Pu L.L."/>
            <person name="Pyrousis I."/>
            <person name="Rao X.J."/>
            <person name="Redding A."/>
            <person name="Roesel C."/>
            <person name="Sanchez-Gracia A."/>
            <person name="Schaack S."/>
            <person name="Shukla A."/>
            <person name="Tetreau G."/>
            <person name="Wang Y."/>
            <person name="Xiong G.H."/>
            <person name="Traut W."/>
            <person name="Walsh T.K."/>
            <person name="Worley K.C."/>
            <person name="Wu D."/>
            <person name="Wu W."/>
            <person name="Wu Y.Q."/>
            <person name="Zhang X."/>
            <person name="Zou Z."/>
            <person name="Zucker H."/>
            <person name="Briscoe A.D."/>
            <person name="Burmester T."/>
            <person name="Clem R.J."/>
            <person name="Feyereisen R."/>
            <person name="Grimmelikhuijzen C.J.P."/>
            <person name="Hamodrakas S.J."/>
            <person name="Hansson B.S."/>
            <person name="Huguet E."/>
            <person name="Jermiin L.S."/>
            <person name="Lan Q."/>
            <person name="Lehman H.K."/>
            <person name="Lorenzen M."/>
            <person name="Merzendorfer H."/>
            <person name="Michalopoulos I."/>
            <person name="Morton D.B."/>
            <person name="Muthukrishnan S."/>
            <person name="Oakeshott J.G."/>
            <person name="Palmer W."/>
            <person name="Park Y."/>
            <person name="Passarelli A.L."/>
            <person name="Rozas J."/>
            <person name="Schwartz L.M."/>
            <person name="Smith W."/>
            <person name="Southgate A."/>
            <person name="Vilcinskas A."/>
            <person name="Vogt R."/>
            <person name="Wang P."/>
            <person name="Werren J."/>
            <person name="Yu X.Q."/>
            <person name="Zhou J.J."/>
            <person name="Brown S.J."/>
            <person name="Scherer S.E."/>
            <person name="Richards S."/>
            <person name="Blissard G.W."/>
        </authorList>
    </citation>
    <scope>NUCLEOTIDE SEQUENCE</scope>
</reference>
<feature type="domain" description="Pacifastin" evidence="3">
    <location>
        <begin position="643"/>
        <end position="678"/>
    </location>
</feature>
<feature type="compositionally biased region" description="Basic residues" evidence="2">
    <location>
        <begin position="513"/>
        <end position="524"/>
    </location>
</feature>
<accession>A0A921ZF77</accession>
<reference evidence="4" key="2">
    <citation type="submission" date="2020-12" db="EMBL/GenBank/DDBJ databases">
        <authorList>
            <person name="Kanost M."/>
        </authorList>
    </citation>
    <scope>NUCLEOTIDE SEQUENCE</scope>
</reference>
<keyword evidence="1" id="KW-1015">Disulfide bond</keyword>
<evidence type="ECO:0000313" key="5">
    <source>
        <dbReference type="Proteomes" id="UP000791440"/>
    </source>
</evidence>
<evidence type="ECO:0000259" key="3">
    <source>
        <dbReference type="PROSITE" id="PS51446"/>
    </source>
</evidence>
<dbReference type="EMBL" id="JH668521">
    <property type="protein sequence ID" value="KAG6456736.1"/>
    <property type="molecule type" value="Genomic_DNA"/>
</dbReference>
<dbReference type="GO" id="GO:0004867">
    <property type="term" value="F:serine-type endopeptidase inhibitor activity"/>
    <property type="evidence" value="ECO:0007669"/>
    <property type="project" value="UniProtKB-UniRule"/>
</dbReference>
<proteinExistence type="inferred from homology"/>
<protein>
    <recommendedName>
        <fullName evidence="3">Pacifastin domain-containing protein</fullName>
    </recommendedName>
</protein>
<dbReference type="PROSITE" id="PS51446">
    <property type="entry name" value="PACIFASTIN"/>
    <property type="match status" value="1"/>
</dbReference>
<comment type="caution">
    <text evidence="1">Lacks conserved residue(s) required for the propagation of feature annotation.</text>
</comment>
<feature type="region of interest" description="Disordered" evidence="2">
    <location>
        <begin position="500"/>
        <end position="534"/>
    </location>
</feature>
<evidence type="ECO:0000256" key="1">
    <source>
        <dbReference type="PROSITE-ProRule" id="PRU00776"/>
    </source>
</evidence>
<feature type="compositionally biased region" description="Basic and acidic residues" evidence="2">
    <location>
        <begin position="525"/>
        <end position="534"/>
    </location>
</feature>
<sequence length="717" mass="82451">MLCCSLVQSWEIKSQRDVISPDGHNKLRKDATPEDGDNSPEIVTVERIIKSSVYPHRRDHEGKSSPVFSHVGPGNTNTTIRLKFVKSDQAGNPLDYDLTEDVKSNKHHSHTEEMSSQKIILYNQTKTQDEESKTSSKHLLQQLHNFNWPVNDENETDLKEGKVEKAVLVNLKGVMPDVIKKQTKKEEVVNQKEKGGRSKENLDEEQAILEKIREYLETRDQTTTTETPADKRYRISEPQMELLKLLYKLVQSKQITYDFINRLIYLFHTHGYQNQLLQVLFDFIIKQLQSQGNSEDQQKTLNNLMELWNVLHRLQGKPQGDLDKSKEIKPDKPSSEDPKILKLLLLLDAIKESNKNGNDVLRSNYLNELISLYNSFDNKNDLMKMIHNHLIKQQDKNKPRSGEKIPLEIPGRETKPEDINEVIQYLFKQKGLDNNKKVLVDHEKKKPSLDKIVEEKSDKSPSDEPWNALVELLSKNKKSSPKNPHDLLIMQRIIEEVEDDDRVPEKQAVDPKKRMKIKKKKKKPSRSDKKESTERMYQMLLELLQSNEIRNKEELKVQIIEMLRKIQLQKDDSDDESGQDNQSDLVAIFDLINKQKNKPEDTTACVIGTSWTIDCQSCICVAGGVPVCKRIPECVIGPKLDKPMQCKPHSKFKLDSCNTCKCNSAGIPICTLMECDEAVPRDSGSKKFMPEQEALRAILCPPERKTPVCAPRTSWRG</sequence>
<keyword evidence="1" id="KW-0646">Protease inhibitor</keyword>
<name>A0A921ZF77_MANSE</name>
<feature type="disulfide bond" evidence="1">
    <location>
        <begin position="660"/>
        <end position="670"/>
    </location>
</feature>
<feature type="region of interest" description="Disordered" evidence="2">
    <location>
        <begin position="20"/>
        <end position="39"/>
    </location>
</feature>
<dbReference type="InterPro" id="IPR008037">
    <property type="entry name" value="Pacifastin_dom"/>
</dbReference>
<feature type="region of interest" description="Disordered" evidence="2">
    <location>
        <begin position="392"/>
        <end position="411"/>
    </location>
</feature>
<feature type="compositionally biased region" description="Basic and acidic residues" evidence="2">
    <location>
        <begin position="503"/>
        <end position="512"/>
    </location>
</feature>
<dbReference type="Pfam" id="PF05375">
    <property type="entry name" value="Pacifastin_I"/>
    <property type="match status" value="1"/>
</dbReference>
<keyword evidence="1" id="KW-0722">Serine protease inhibitor</keyword>
<comment type="caution">
    <text evidence="4">The sequence shown here is derived from an EMBL/GenBank/DDBJ whole genome shotgun (WGS) entry which is preliminary data.</text>
</comment>
<evidence type="ECO:0000256" key="2">
    <source>
        <dbReference type="SAM" id="MobiDB-lite"/>
    </source>
</evidence>
<comment type="similarity">
    <text evidence="1">Belongs to the protease inhibitor I19 family.</text>
</comment>
<keyword evidence="5" id="KW-1185">Reference proteome</keyword>
<gene>
    <name evidence="4" type="ORF">O3G_MSEX009918</name>
</gene>
<dbReference type="Proteomes" id="UP000791440">
    <property type="component" value="Unassembled WGS sequence"/>
</dbReference>
<dbReference type="AlphaFoldDB" id="A0A921ZF77"/>
<feature type="disulfide bond" evidence="1">
    <location>
        <begin position="657"/>
        <end position="675"/>
    </location>
</feature>
<evidence type="ECO:0000313" key="4">
    <source>
        <dbReference type="EMBL" id="KAG6456736.1"/>
    </source>
</evidence>
<organism evidence="4 5">
    <name type="scientific">Manduca sexta</name>
    <name type="common">Tobacco hawkmoth</name>
    <name type="synonym">Tobacco hornworm</name>
    <dbReference type="NCBI Taxonomy" id="7130"/>
    <lineage>
        <taxon>Eukaryota</taxon>
        <taxon>Metazoa</taxon>
        <taxon>Ecdysozoa</taxon>
        <taxon>Arthropoda</taxon>
        <taxon>Hexapoda</taxon>
        <taxon>Insecta</taxon>
        <taxon>Pterygota</taxon>
        <taxon>Neoptera</taxon>
        <taxon>Endopterygota</taxon>
        <taxon>Lepidoptera</taxon>
        <taxon>Glossata</taxon>
        <taxon>Ditrysia</taxon>
        <taxon>Bombycoidea</taxon>
        <taxon>Sphingidae</taxon>
        <taxon>Sphinginae</taxon>
        <taxon>Sphingini</taxon>
        <taxon>Manduca</taxon>
    </lineage>
</organism>
<feature type="compositionally biased region" description="Basic and acidic residues" evidence="2">
    <location>
        <begin position="23"/>
        <end position="32"/>
    </location>
</feature>